<dbReference type="Gene3D" id="3.40.50.2300">
    <property type="match status" value="1"/>
</dbReference>
<dbReference type="Proteomes" id="UP000308038">
    <property type="component" value="Unassembled WGS sequence"/>
</dbReference>
<dbReference type="InterPro" id="IPR001789">
    <property type="entry name" value="Sig_transdc_resp-reg_receiver"/>
</dbReference>
<accession>A0ABY2QHG8</accession>
<dbReference type="InterPro" id="IPR036097">
    <property type="entry name" value="HisK_dim/P_sf"/>
</dbReference>
<comment type="caution">
    <text evidence="9">The sequence shown here is derived from an EMBL/GenBank/DDBJ whole genome shotgun (WGS) entry which is preliminary data.</text>
</comment>
<comment type="catalytic activity">
    <reaction evidence="1">
        <text>ATP + protein L-histidine = ADP + protein N-phospho-L-histidine.</text>
        <dbReference type="EC" id="2.7.13.3"/>
    </reaction>
</comment>
<feature type="domain" description="Response regulatory" evidence="8">
    <location>
        <begin position="489"/>
        <end position="602"/>
    </location>
</feature>
<evidence type="ECO:0000313" key="10">
    <source>
        <dbReference type="Proteomes" id="UP000308038"/>
    </source>
</evidence>
<dbReference type="InterPro" id="IPR036890">
    <property type="entry name" value="HATPase_C_sf"/>
</dbReference>
<dbReference type="InterPro" id="IPR004358">
    <property type="entry name" value="Sig_transdc_His_kin-like_C"/>
</dbReference>
<dbReference type="SMART" id="SM00388">
    <property type="entry name" value="HisKA"/>
    <property type="match status" value="1"/>
</dbReference>
<keyword evidence="3 4" id="KW-0597">Phosphoprotein</keyword>
<evidence type="ECO:0000256" key="2">
    <source>
        <dbReference type="ARBA" id="ARBA00012438"/>
    </source>
</evidence>
<evidence type="ECO:0000256" key="3">
    <source>
        <dbReference type="ARBA" id="ARBA00022553"/>
    </source>
</evidence>
<gene>
    <name evidence="9" type="ORF">E5988_09435</name>
</gene>
<dbReference type="Pfam" id="PF02518">
    <property type="entry name" value="HATPase_c"/>
    <property type="match status" value="1"/>
</dbReference>
<dbReference type="InterPro" id="IPR003594">
    <property type="entry name" value="HATPase_dom"/>
</dbReference>
<dbReference type="InterPro" id="IPR003661">
    <property type="entry name" value="HisK_dim/P_dom"/>
</dbReference>
<feature type="modified residue" description="4-aspartylphosphate" evidence="4">
    <location>
        <position position="539"/>
    </location>
</feature>
<dbReference type="PROSITE" id="PS50110">
    <property type="entry name" value="RESPONSE_REGULATORY"/>
    <property type="match status" value="1"/>
</dbReference>
<dbReference type="InterPro" id="IPR011006">
    <property type="entry name" value="CheY-like_superfamily"/>
</dbReference>
<dbReference type="Pfam" id="PF05227">
    <property type="entry name" value="CHASE3"/>
    <property type="match status" value="1"/>
</dbReference>
<dbReference type="PRINTS" id="PR00344">
    <property type="entry name" value="BCTRLSENSOR"/>
</dbReference>
<dbReference type="SUPFAM" id="SSF55874">
    <property type="entry name" value="ATPase domain of HSP90 chaperone/DNA topoisomerase II/histidine kinase"/>
    <property type="match status" value="1"/>
</dbReference>
<reference evidence="9 10" key="1">
    <citation type="submission" date="2019-04" db="EMBL/GenBank/DDBJ databases">
        <title>Microbes associate with the intestines of laboratory mice.</title>
        <authorList>
            <person name="Navarre W."/>
            <person name="Wong E."/>
            <person name="Huang K.C."/>
            <person name="Tropini C."/>
            <person name="Ng K."/>
            <person name="Yu B."/>
        </authorList>
    </citation>
    <scope>NUCLEOTIDE SEQUENCE [LARGE SCALE GENOMIC DNA]</scope>
    <source>
        <strain evidence="9 10">NM83_B4-11</strain>
    </source>
</reference>
<evidence type="ECO:0000256" key="1">
    <source>
        <dbReference type="ARBA" id="ARBA00000085"/>
    </source>
</evidence>
<evidence type="ECO:0000259" key="8">
    <source>
        <dbReference type="PROSITE" id="PS50110"/>
    </source>
</evidence>
<feature type="coiled-coil region" evidence="5">
    <location>
        <begin position="198"/>
        <end position="244"/>
    </location>
</feature>
<evidence type="ECO:0000256" key="4">
    <source>
        <dbReference type="PROSITE-ProRule" id="PRU00169"/>
    </source>
</evidence>
<keyword evidence="6" id="KW-1133">Transmembrane helix</keyword>
<dbReference type="PANTHER" id="PTHR43065:SF49">
    <property type="entry name" value="HISTIDINE KINASE"/>
    <property type="match status" value="1"/>
</dbReference>
<feature type="domain" description="Histidine kinase" evidence="7">
    <location>
        <begin position="253"/>
        <end position="466"/>
    </location>
</feature>
<evidence type="ECO:0000256" key="6">
    <source>
        <dbReference type="SAM" id="Phobius"/>
    </source>
</evidence>
<feature type="transmembrane region" description="Helical" evidence="6">
    <location>
        <begin position="174"/>
        <end position="197"/>
    </location>
</feature>
<evidence type="ECO:0000259" key="7">
    <source>
        <dbReference type="PROSITE" id="PS50109"/>
    </source>
</evidence>
<dbReference type="InterPro" id="IPR005467">
    <property type="entry name" value="His_kinase_dom"/>
</dbReference>
<dbReference type="Gene3D" id="1.10.287.130">
    <property type="match status" value="1"/>
</dbReference>
<name>A0ABY2QHG8_9SPHN</name>
<keyword evidence="10" id="KW-1185">Reference proteome</keyword>
<dbReference type="EMBL" id="SSTI01000006">
    <property type="protein sequence ID" value="THG40008.1"/>
    <property type="molecule type" value="Genomic_DNA"/>
</dbReference>
<dbReference type="SMART" id="SM00448">
    <property type="entry name" value="REC"/>
    <property type="match status" value="1"/>
</dbReference>
<dbReference type="Gene3D" id="3.30.565.10">
    <property type="entry name" value="Histidine kinase-like ATPase, C-terminal domain"/>
    <property type="match status" value="1"/>
</dbReference>
<proteinExistence type="predicted"/>
<keyword evidence="6" id="KW-0812">Transmembrane</keyword>
<keyword evidence="6" id="KW-0472">Membrane</keyword>
<evidence type="ECO:0000256" key="5">
    <source>
        <dbReference type="SAM" id="Coils"/>
    </source>
</evidence>
<dbReference type="SUPFAM" id="SSF47384">
    <property type="entry name" value="Homodimeric domain of signal transducing histidine kinase"/>
    <property type="match status" value="1"/>
</dbReference>
<dbReference type="EC" id="2.7.13.3" evidence="2"/>
<keyword evidence="5" id="KW-0175">Coiled coil</keyword>
<dbReference type="InterPro" id="IPR007891">
    <property type="entry name" value="CHASE3"/>
</dbReference>
<sequence length="616" mass="66181">MGVAGVGVLVALILTLGEANNQRNRASSLQSHSYDVMILARTLSGTIARSEAALGRYVISGDKQLGRLYFEDWRRAGDQLQRLSSLTRDNMAQRPLIGRLQAAFNERGEQLSMTALATNYGKNQQALSRYYEARQASALTEINRLLDEVIASERTLLITRTEATMALVERSTRAAFVLSAFGVLLLIGAIILGWLTMRASTDRALARAEADAARARADELAVAVAEATAELRAQEARLRQAQKMDAIGQLTGGIAHDFNNMLAVVIGGLELAQRALVNGGADAARHVESAREGAVRAAELTRRLLAFAREGAIAPERIHVGALLNGMRDLLDRTLGDAIQVEIACHGEDAYVRADRVQFENCILNLAVNARDAMDGRGRVSITSGVERSTNGTFVTITVRDDGCGMTPDIVERVFEPFFTTKPVGKGTGLGLSQIFSFARQLDGEVAIDSTPGVGTSVIMRLPHDSEAEAPERADEEAAIATAAPEELTILVVEDDQRVLRATVGALEELGHRVIACDDPLRAPALLDEHAPVDLIMSDVLMPVQTGPEMIEALPERHARTAVLFVTGFAGEASDAAMFNGHHVLRKPFTLAALARALADAFARSPAAAPDRMAAE</sequence>
<dbReference type="PROSITE" id="PS50109">
    <property type="entry name" value="HIS_KIN"/>
    <property type="match status" value="1"/>
</dbReference>
<dbReference type="SMART" id="SM00387">
    <property type="entry name" value="HATPase_c"/>
    <property type="match status" value="1"/>
</dbReference>
<dbReference type="CDD" id="cd00082">
    <property type="entry name" value="HisKA"/>
    <property type="match status" value="1"/>
</dbReference>
<evidence type="ECO:0000313" key="9">
    <source>
        <dbReference type="EMBL" id="THG40008.1"/>
    </source>
</evidence>
<dbReference type="SUPFAM" id="SSF52172">
    <property type="entry name" value="CheY-like"/>
    <property type="match status" value="1"/>
</dbReference>
<organism evidence="9 10">
    <name type="scientific">Sphingomonas olei</name>
    <dbReference type="NCBI Taxonomy" id="1886787"/>
    <lineage>
        <taxon>Bacteria</taxon>
        <taxon>Pseudomonadati</taxon>
        <taxon>Pseudomonadota</taxon>
        <taxon>Alphaproteobacteria</taxon>
        <taxon>Sphingomonadales</taxon>
        <taxon>Sphingomonadaceae</taxon>
        <taxon>Sphingomonas</taxon>
    </lineage>
</organism>
<dbReference type="PANTHER" id="PTHR43065">
    <property type="entry name" value="SENSOR HISTIDINE KINASE"/>
    <property type="match status" value="1"/>
</dbReference>
<protein>
    <recommendedName>
        <fullName evidence="2">histidine kinase</fullName>
        <ecNumber evidence="2">2.7.13.3</ecNumber>
    </recommendedName>
</protein>
<dbReference type="Pfam" id="PF00072">
    <property type="entry name" value="Response_reg"/>
    <property type="match status" value="1"/>
</dbReference>